<dbReference type="Proteomes" id="UP001221142">
    <property type="component" value="Unassembled WGS sequence"/>
</dbReference>
<reference evidence="2" key="1">
    <citation type="submission" date="2023-03" db="EMBL/GenBank/DDBJ databases">
        <title>Massive genome expansion in bonnet fungi (Mycena s.s.) driven by repeated elements and novel gene families across ecological guilds.</title>
        <authorList>
            <consortium name="Lawrence Berkeley National Laboratory"/>
            <person name="Harder C.B."/>
            <person name="Miyauchi S."/>
            <person name="Viragh M."/>
            <person name="Kuo A."/>
            <person name="Thoen E."/>
            <person name="Andreopoulos B."/>
            <person name="Lu D."/>
            <person name="Skrede I."/>
            <person name="Drula E."/>
            <person name="Henrissat B."/>
            <person name="Morin E."/>
            <person name="Kohler A."/>
            <person name="Barry K."/>
            <person name="LaButti K."/>
            <person name="Morin E."/>
            <person name="Salamov A."/>
            <person name="Lipzen A."/>
            <person name="Mereny Z."/>
            <person name="Hegedus B."/>
            <person name="Baldrian P."/>
            <person name="Stursova M."/>
            <person name="Weitz H."/>
            <person name="Taylor A."/>
            <person name="Grigoriev I.V."/>
            <person name="Nagy L.G."/>
            <person name="Martin F."/>
            <person name="Kauserud H."/>
        </authorList>
    </citation>
    <scope>NUCLEOTIDE SEQUENCE</scope>
    <source>
        <strain evidence="2">9284</strain>
    </source>
</reference>
<name>A0AAD7AY53_9AGAR</name>
<proteinExistence type="predicted"/>
<comment type="caution">
    <text evidence="2">The sequence shown here is derived from an EMBL/GenBank/DDBJ whole genome shotgun (WGS) entry which is preliminary data.</text>
</comment>
<keyword evidence="3" id="KW-1185">Reference proteome</keyword>
<sequence>MRNTLVPCRASILAIKFPVRSHSQAQIEDTRHPSTSVNGDVEEAAFRRRGALTPAHWPDLSPLPPARHSPPAQDRFPQLTPEPPPAHSGLGMLELSLRDAQPRTSASTLWTRLVVDLCSHTSAELFRLYLKRSAMCQIEVTLRTMGDLQTPTGLQYLGLHVGRIARLTIVVETHQALNTILASFRNFVVPSLAHLEIDNRSPRDIDLLGLSPLQLPNIAFLKMTRCTPSFPPPHWMVTLTHLHLSDNPLPNSRELGYFPIRNHPTPLTGLPSSGS</sequence>
<evidence type="ECO:0000256" key="1">
    <source>
        <dbReference type="SAM" id="MobiDB-lite"/>
    </source>
</evidence>
<organism evidence="2 3">
    <name type="scientific">Roridomyces roridus</name>
    <dbReference type="NCBI Taxonomy" id="1738132"/>
    <lineage>
        <taxon>Eukaryota</taxon>
        <taxon>Fungi</taxon>
        <taxon>Dikarya</taxon>
        <taxon>Basidiomycota</taxon>
        <taxon>Agaricomycotina</taxon>
        <taxon>Agaricomycetes</taxon>
        <taxon>Agaricomycetidae</taxon>
        <taxon>Agaricales</taxon>
        <taxon>Marasmiineae</taxon>
        <taxon>Mycenaceae</taxon>
        <taxon>Roridomyces</taxon>
    </lineage>
</organism>
<accession>A0AAD7AY53</accession>
<dbReference type="AlphaFoldDB" id="A0AAD7AY53"/>
<gene>
    <name evidence="2" type="ORF">FB45DRAFT_1044490</name>
</gene>
<evidence type="ECO:0000313" key="2">
    <source>
        <dbReference type="EMBL" id="KAJ7603807.1"/>
    </source>
</evidence>
<feature type="region of interest" description="Disordered" evidence="1">
    <location>
        <begin position="54"/>
        <end position="87"/>
    </location>
</feature>
<protein>
    <submittedName>
        <fullName evidence="2">Uncharacterized protein</fullName>
    </submittedName>
</protein>
<dbReference type="EMBL" id="JARKIF010000124">
    <property type="protein sequence ID" value="KAJ7603807.1"/>
    <property type="molecule type" value="Genomic_DNA"/>
</dbReference>
<evidence type="ECO:0000313" key="3">
    <source>
        <dbReference type="Proteomes" id="UP001221142"/>
    </source>
</evidence>